<proteinExistence type="predicted"/>
<gene>
    <name evidence="4" type="primary">ttgD_2</name>
    <name evidence="4" type="ORF">GALL_102120</name>
</gene>
<dbReference type="EMBL" id="MLJW01000036">
    <property type="protein sequence ID" value="OIR07551.1"/>
    <property type="molecule type" value="Genomic_DNA"/>
</dbReference>
<feature type="domain" description="Multidrug resistance protein MdtA-like alpha-helical hairpin" evidence="1">
    <location>
        <begin position="15"/>
        <end position="70"/>
    </location>
</feature>
<dbReference type="NCBIfam" id="TIGR01730">
    <property type="entry name" value="RND_mfp"/>
    <property type="match status" value="1"/>
</dbReference>
<dbReference type="InterPro" id="IPR058792">
    <property type="entry name" value="Beta-barrel_RND_2"/>
</dbReference>
<dbReference type="Pfam" id="PF25989">
    <property type="entry name" value="YknX_C"/>
    <property type="match status" value="1"/>
</dbReference>
<dbReference type="InterPro" id="IPR058637">
    <property type="entry name" value="YknX-like_C"/>
</dbReference>
<evidence type="ECO:0000259" key="2">
    <source>
        <dbReference type="Pfam" id="PF25954"/>
    </source>
</evidence>
<dbReference type="InterPro" id="IPR058624">
    <property type="entry name" value="MdtA-like_HH"/>
</dbReference>
<sequence length="272" mass="29658">MVSKGTVIAKIYDEDLQAQLQKSKVQLELAQITEQRDKKLLAVNGINQSDYDAALNQVKSIQADMAYTQSLIEKTIIKAPFDGLVGLRQVSPGAYVTPAIIIATVQEVNKLKIDFTVPEEYSNIIRKGSTVDVEPDAGISSRIKATIIATEPQITLTTRNLKVRAILQNQKLNPGAFVKVYVAAGADTKALMIPTNCLIPDDKNNQIVLVKNGKANFVNVKTGLRESNNVEIKQGLNSGDTVIVTGVLFARPKSPVKIRSVKTLEDFAKSIQ</sequence>
<protein>
    <submittedName>
        <fullName evidence="4">Toluene efflux pump periplasmic linker protein TtgD</fullName>
    </submittedName>
</protein>
<dbReference type="PANTHER" id="PTHR30469">
    <property type="entry name" value="MULTIDRUG RESISTANCE PROTEIN MDTA"/>
    <property type="match status" value="1"/>
</dbReference>
<evidence type="ECO:0000259" key="3">
    <source>
        <dbReference type="Pfam" id="PF25989"/>
    </source>
</evidence>
<dbReference type="AlphaFoldDB" id="A0A1J5SGK7"/>
<dbReference type="Gene3D" id="2.40.30.170">
    <property type="match status" value="1"/>
</dbReference>
<dbReference type="PANTHER" id="PTHR30469:SF36">
    <property type="entry name" value="BLL3903 PROTEIN"/>
    <property type="match status" value="1"/>
</dbReference>
<dbReference type="GO" id="GO:1990281">
    <property type="term" value="C:efflux pump complex"/>
    <property type="evidence" value="ECO:0007669"/>
    <property type="project" value="TreeGrafter"/>
</dbReference>
<dbReference type="Gene3D" id="1.10.287.470">
    <property type="entry name" value="Helix hairpin bin"/>
    <property type="match status" value="1"/>
</dbReference>
<dbReference type="Pfam" id="PF25876">
    <property type="entry name" value="HH_MFP_RND"/>
    <property type="match status" value="1"/>
</dbReference>
<dbReference type="Gene3D" id="2.40.50.100">
    <property type="match status" value="1"/>
</dbReference>
<dbReference type="SUPFAM" id="SSF111369">
    <property type="entry name" value="HlyD-like secretion proteins"/>
    <property type="match status" value="1"/>
</dbReference>
<evidence type="ECO:0000313" key="4">
    <source>
        <dbReference type="EMBL" id="OIR07551.1"/>
    </source>
</evidence>
<reference evidence="4" key="1">
    <citation type="submission" date="2016-10" db="EMBL/GenBank/DDBJ databases">
        <title>Sequence of Gallionella enrichment culture.</title>
        <authorList>
            <person name="Poehlein A."/>
            <person name="Muehling M."/>
            <person name="Daniel R."/>
        </authorList>
    </citation>
    <scope>NUCLEOTIDE SEQUENCE</scope>
</reference>
<organism evidence="4">
    <name type="scientific">mine drainage metagenome</name>
    <dbReference type="NCBI Taxonomy" id="410659"/>
    <lineage>
        <taxon>unclassified sequences</taxon>
        <taxon>metagenomes</taxon>
        <taxon>ecological metagenomes</taxon>
    </lineage>
</organism>
<feature type="domain" description="YknX-like C-terminal permuted SH3-like" evidence="3">
    <location>
        <begin position="191"/>
        <end position="246"/>
    </location>
</feature>
<comment type="caution">
    <text evidence="4">The sequence shown here is derived from an EMBL/GenBank/DDBJ whole genome shotgun (WGS) entry which is preliminary data.</text>
</comment>
<name>A0A1J5SGK7_9ZZZZ</name>
<dbReference type="InterPro" id="IPR006143">
    <property type="entry name" value="RND_pump_MFP"/>
</dbReference>
<evidence type="ECO:0000259" key="1">
    <source>
        <dbReference type="Pfam" id="PF25876"/>
    </source>
</evidence>
<accession>A0A1J5SGK7</accession>
<feature type="domain" description="CusB-like beta-barrel" evidence="2">
    <location>
        <begin position="114"/>
        <end position="184"/>
    </location>
</feature>
<dbReference type="Pfam" id="PF25954">
    <property type="entry name" value="Beta-barrel_RND_2"/>
    <property type="match status" value="1"/>
</dbReference>
<dbReference type="GO" id="GO:0015562">
    <property type="term" value="F:efflux transmembrane transporter activity"/>
    <property type="evidence" value="ECO:0007669"/>
    <property type="project" value="TreeGrafter"/>
</dbReference>
<dbReference type="Gene3D" id="2.40.420.20">
    <property type="match status" value="1"/>
</dbReference>